<dbReference type="OrthoDB" id="9809047at2"/>
<dbReference type="RefSeq" id="WP_128632170.1">
    <property type="nucleotide sequence ID" value="NZ_RRCN01000001.1"/>
</dbReference>
<evidence type="ECO:0000313" key="5">
    <source>
        <dbReference type="EMBL" id="RRJ64358.1"/>
    </source>
</evidence>
<name>A0A3P3U460_9BACL</name>
<proteinExistence type="predicted"/>
<evidence type="ECO:0000259" key="4">
    <source>
        <dbReference type="PROSITE" id="PS51350"/>
    </source>
</evidence>
<dbReference type="GO" id="GO:0005737">
    <property type="term" value="C:cytoplasm"/>
    <property type="evidence" value="ECO:0007669"/>
    <property type="project" value="UniProtKB-SubCell"/>
</dbReference>
<dbReference type="GO" id="GO:0009401">
    <property type="term" value="P:phosphoenolpyruvate-dependent sugar phosphotransferase system"/>
    <property type="evidence" value="ECO:0007669"/>
    <property type="project" value="UniProtKB-KW"/>
</dbReference>
<dbReference type="Pfam" id="PF00381">
    <property type="entry name" value="PTS-HPr"/>
    <property type="match status" value="1"/>
</dbReference>
<dbReference type="EMBL" id="RRCN01000001">
    <property type="protein sequence ID" value="RRJ64358.1"/>
    <property type="molecule type" value="Genomic_DNA"/>
</dbReference>
<dbReference type="PRINTS" id="PR00107">
    <property type="entry name" value="PHOSPHOCPHPR"/>
</dbReference>
<dbReference type="SUPFAM" id="SSF55594">
    <property type="entry name" value="HPr-like"/>
    <property type="match status" value="1"/>
</dbReference>
<dbReference type="AlphaFoldDB" id="A0A3P3U460"/>
<dbReference type="PANTHER" id="PTHR33705:SF2">
    <property type="entry name" value="PHOSPHOCARRIER PROTEIN NPR"/>
    <property type="match status" value="1"/>
</dbReference>
<evidence type="ECO:0000256" key="2">
    <source>
        <dbReference type="ARBA" id="ARBA00022490"/>
    </source>
</evidence>
<keyword evidence="3" id="KW-0598">Phosphotransferase system</keyword>
<evidence type="ECO:0000256" key="3">
    <source>
        <dbReference type="ARBA" id="ARBA00022683"/>
    </source>
</evidence>
<dbReference type="InterPro" id="IPR035895">
    <property type="entry name" value="HPr-like_sf"/>
</dbReference>
<gene>
    <name evidence="5" type="ORF">EHV15_16590</name>
</gene>
<comment type="caution">
    <text evidence="5">The sequence shown here is derived from an EMBL/GenBank/DDBJ whole genome shotgun (WGS) entry which is preliminary data.</text>
</comment>
<dbReference type="PANTHER" id="PTHR33705">
    <property type="entry name" value="PHOSPHOCARRIER PROTEIN HPR"/>
    <property type="match status" value="1"/>
</dbReference>
<dbReference type="PROSITE" id="PS51350">
    <property type="entry name" value="PTS_HPR_DOM"/>
    <property type="match status" value="1"/>
</dbReference>
<comment type="subcellular location">
    <subcellularLocation>
        <location evidence="1">Cytoplasm</location>
    </subcellularLocation>
</comment>
<evidence type="ECO:0000256" key="1">
    <source>
        <dbReference type="ARBA" id="ARBA00004496"/>
    </source>
</evidence>
<dbReference type="CDD" id="cd00367">
    <property type="entry name" value="PTS-HPr_like"/>
    <property type="match status" value="1"/>
</dbReference>
<dbReference type="Proteomes" id="UP000267017">
    <property type="component" value="Unassembled WGS sequence"/>
</dbReference>
<dbReference type="InterPro" id="IPR050399">
    <property type="entry name" value="HPr"/>
</dbReference>
<dbReference type="InterPro" id="IPR000032">
    <property type="entry name" value="HPr-like"/>
</dbReference>
<sequence length="85" mass="9222">METEVIIHNPLGIHSRPAGAVMKMAALFPCDVRLIKADKEANGKSIVSILALEMNYGDKVVLKTSGEREEEALRQIGAVLSAVFE</sequence>
<dbReference type="InterPro" id="IPR002114">
    <property type="entry name" value="PTS_HPr_Ser_P_site"/>
</dbReference>
<dbReference type="Gene3D" id="3.30.1340.10">
    <property type="entry name" value="HPr-like"/>
    <property type="match status" value="1"/>
</dbReference>
<protein>
    <submittedName>
        <fullName evidence="5">HPr family phosphocarrier protein</fullName>
    </submittedName>
</protein>
<keyword evidence="6" id="KW-1185">Reference proteome</keyword>
<dbReference type="NCBIfam" id="TIGR01003">
    <property type="entry name" value="PTS_HPr_family"/>
    <property type="match status" value="1"/>
</dbReference>
<evidence type="ECO:0000313" key="6">
    <source>
        <dbReference type="Proteomes" id="UP000267017"/>
    </source>
</evidence>
<accession>A0A3P3U460</accession>
<organism evidence="5 6">
    <name type="scientific">Paenibacillus oralis</name>
    <dbReference type="NCBI Taxonomy" id="2490856"/>
    <lineage>
        <taxon>Bacteria</taxon>
        <taxon>Bacillati</taxon>
        <taxon>Bacillota</taxon>
        <taxon>Bacilli</taxon>
        <taxon>Bacillales</taxon>
        <taxon>Paenibacillaceae</taxon>
        <taxon>Paenibacillus</taxon>
    </lineage>
</organism>
<dbReference type="PROSITE" id="PS00589">
    <property type="entry name" value="PTS_HPR_SER"/>
    <property type="match status" value="1"/>
</dbReference>
<keyword evidence="2" id="KW-0963">Cytoplasm</keyword>
<reference evidence="5 6" key="1">
    <citation type="submission" date="2018-11" db="EMBL/GenBank/DDBJ databases">
        <title>Genome sequencing of Paenibacillus sp. KCOM 3021 (= ChDC PVNT-B20).</title>
        <authorList>
            <person name="Kook J.-K."/>
            <person name="Park S.-N."/>
            <person name="Lim Y.K."/>
        </authorList>
    </citation>
    <scope>NUCLEOTIDE SEQUENCE [LARGE SCALE GENOMIC DNA]</scope>
    <source>
        <strain evidence="5 6">KCOM 3021</strain>
    </source>
</reference>
<feature type="domain" description="HPr" evidence="4">
    <location>
        <begin position="1"/>
        <end position="85"/>
    </location>
</feature>